<evidence type="ECO:0000256" key="5">
    <source>
        <dbReference type="ARBA" id="ARBA00022741"/>
    </source>
</evidence>
<name>A0ABN3DFA6_9MICO</name>
<keyword evidence="4" id="KW-0479">Metal-binding</keyword>
<dbReference type="InterPro" id="IPR036615">
    <property type="entry name" value="Mur_ligase_C_dom_sf"/>
</dbReference>
<dbReference type="Gene3D" id="3.90.190.20">
    <property type="entry name" value="Mur ligase, C-terminal domain"/>
    <property type="match status" value="1"/>
</dbReference>
<evidence type="ECO:0000256" key="1">
    <source>
        <dbReference type="ARBA" id="ARBA00008276"/>
    </source>
</evidence>
<keyword evidence="3 10" id="KW-0436">Ligase</keyword>
<keyword evidence="14" id="KW-1185">Reference proteome</keyword>
<dbReference type="NCBIfam" id="TIGR01499">
    <property type="entry name" value="folC"/>
    <property type="match status" value="1"/>
</dbReference>
<comment type="catalytic activity">
    <reaction evidence="9">
        <text>(6S)-5,6,7,8-tetrahydrofolyl-(gamma-L-Glu)(n) + L-glutamate + ATP = (6S)-5,6,7,8-tetrahydrofolyl-(gamma-L-Glu)(n+1) + ADP + phosphate + H(+)</text>
        <dbReference type="Rhea" id="RHEA:10580"/>
        <dbReference type="Rhea" id="RHEA-COMP:14738"/>
        <dbReference type="Rhea" id="RHEA-COMP:14740"/>
        <dbReference type="ChEBI" id="CHEBI:15378"/>
        <dbReference type="ChEBI" id="CHEBI:29985"/>
        <dbReference type="ChEBI" id="CHEBI:30616"/>
        <dbReference type="ChEBI" id="CHEBI:43474"/>
        <dbReference type="ChEBI" id="CHEBI:141005"/>
        <dbReference type="ChEBI" id="CHEBI:456216"/>
        <dbReference type="EC" id="6.3.2.17"/>
    </reaction>
</comment>
<dbReference type="Pfam" id="PF02875">
    <property type="entry name" value="Mur_ligase_C"/>
    <property type="match status" value="1"/>
</dbReference>
<protein>
    <recommendedName>
        <fullName evidence="2">tetrahydrofolate synthase</fullName>
        <ecNumber evidence="2">6.3.2.17</ecNumber>
    </recommendedName>
    <alternativeName>
        <fullName evidence="8">Tetrahydrofolylpolyglutamate synthase</fullName>
    </alternativeName>
</protein>
<dbReference type="InterPro" id="IPR013221">
    <property type="entry name" value="Mur_ligase_cen"/>
</dbReference>
<evidence type="ECO:0000256" key="2">
    <source>
        <dbReference type="ARBA" id="ARBA00013025"/>
    </source>
</evidence>
<dbReference type="PIRSF" id="PIRSF001563">
    <property type="entry name" value="Folylpolyglu_synth"/>
    <property type="match status" value="1"/>
</dbReference>
<dbReference type="RefSeq" id="WP_259478756.1">
    <property type="nucleotide sequence ID" value="NZ_BAAAQY010000003.1"/>
</dbReference>
<dbReference type="Proteomes" id="UP001500929">
    <property type="component" value="Unassembled WGS sequence"/>
</dbReference>
<dbReference type="InterPro" id="IPR004101">
    <property type="entry name" value="Mur_ligase_C"/>
</dbReference>
<dbReference type="Pfam" id="PF08245">
    <property type="entry name" value="Mur_ligase_M"/>
    <property type="match status" value="1"/>
</dbReference>
<keyword evidence="7" id="KW-0460">Magnesium</keyword>
<comment type="caution">
    <text evidence="13">The sequence shown here is derived from an EMBL/GenBank/DDBJ whole genome shotgun (WGS) entry which is preliminary data.</text>
</comment>
<evidence type="ECO:0000256" key="9">
    <source>
        <dbReference type="ARBA" id="ARBA00047493"/>
    </source>
</evidence>
<evidence type="ECO:0000256" key="3">
    <source>
        <dbReference type="ARBA" id="ARBA00022598"/>
    </source>
</evidence>
<comment type="similarity">
    <text evidence="1 10">Belongs to the folylpolyglutamate synthase family.</text>
</comment>
<keyword evidence="5 10" id="KW-0547">Nucleotide-binding</keyword>
<feature type="domain" description="Mur ligase central" evidence="12">
    <location>
        <begin position="111"/>
        <end position="277"/>
    </location>
</feature>
<dbReference type="InterPro" id="IPR001645">
    <property type="entry name" value="Folylpolyglutamate_synth"/>
</dbReference>
<evidence type="ECO:0000313" key="13">
    <source>
        <dbReference type="EMBL" id="GAA2229389.1"/>
    </source>
</evidence>
<keyword evidence="6 10" id="KW-0067">ATP-binding</keyword>
<dbReference type="SUPFAM" id="SSF53623">
    <property type="entry name" value="MurD-like peptide ligases, catalytic domain"/>
    <property type="match status" value="1"/>
</dbReference>
<gene>
    <name evidence="13" type="ORF">GCM10009851_12510</name>
</gene>
<organism evidence="13 14">
    <name type="scientific">Herbiconiux moechotypicola</name>
    <dbReference type="NCBI Taxonomy" id="637393"/>
    <lineage>
        <taxon>Bacteria</taxon>
        <taxon>Bacillati</taxon>
        <taxon>Actinomycetota</taxon>
        <taxon>Actinomycetes</taxon>
        <taxon>Micrococcales</taxon>
        <taxon>Microbacteriaceae</taxon>
        <taxon>Herbiconiux</taxon>
    </lineage>
</organism>
<dbReference type="InterPro" id="IPR036565">
    <property type="entry name" value="Mur-like_cat_sf"/>
</dbReference>
<evidence type="ECO:0000259" key="11">
    <source>
        <dbReference type="Pfam" id="PF02875"/>
    </source>
</evidence>
<dbReference type="EC" id="6.3.2.17" evidence="2"/>
<dbReference type="PANTHER" id="PTHR11136">
    <property type="entry name" value="FOLYLPOLYGLUTAMATE SYNTHASE-RELATED"/>
    <property type="match status" value="1"/>
</dbReference>
<evidence type="ECO:0000256" key="6">
    <source>
        <dbReference type="ARBA" id="ARBA00022840"/>
    </source>
</evidence>
<evidence type="ECO:0000256" key="10">
    <source>
        <dbReference type="PIRNR" id="PIRNR001563"/>
    </source>
</evidence>
<evidence type="ECO:0000313" key="14">
    <source>
        <dbReference type="Proteomes" id="UP001500929"/>
    </source>
</evidence>
<accession>A0ABN3DFA6</accession>
<dbReference type="SUPFAM" id="SSF53244">
    <property type="entry name" value="MurD-like peptide ligases, peptide-binding domain"/>
    <property type="match status" value="1"/>
</dbReference>
<dbReference type="Gene3D" id="3.40.1190.10">
    <property type="entry name" value="Mur-like, catalytic domain"/>
    <property type="match status" value="1"/>
</dbReference>
<evidence type="ECO:0000256" key="7">
    <source>
        <dbReference type="ARBA" id="ARBA00022842"/>
    </source>
</evidence>
<dbReference type="PANTHER" id="PTHR11136:SF0">
    <property type="entry name" value="DIHYDROFOLATE SYNTHETASE-RELATED"/>
    <property type="match status" value="1"/>
</dbReference>
<reference evidence="13 14" key="1">
    <citation type="journal article" date="2019" name="Int. J. Syst. Evol. Microbiol.">
        <title>The Global Catalogue of Microorganisms (GCM) 10K type strain sequencing project: providing services to taxonomists for standard genome sequencing and annotation.</title>
        <authorList>
            <consortium name="The Broad Institute Genomics Platform"/>
            <consortium name="The Broad Institute Genome Sequencing Center for Infectious Disease"/>
            <person name="Wu L."/>
            <person name="Ma J."/>
        </authorList>
    </citation>
    <scope>NUCLEOTIDE SEQUENCE [LARGE SCALE GENOMIC DNA]</scope>
    <source>
        <strain evidence="13 14">JCM 16117</strain>
    </source>
</reference>
<evidence type="ECO:0000256" key="4">
    <source>
        <dbReference type="ARBA" id="ARBA00022723"/>
    </source>
</evidence>
<proteinExistence type="inferred from homology"/>
<evidence type="ECO:0000256" key="8">
    <source>
        <dbReference type="ARBA" id="ARBA00030592"/>
    </source>
</evidence>
<feature type="domain" description="Mur ligase C-terminal" evidence="11">
    <location>
        <begin position="303"/>
        <end position="426"/>
    </location>
</feature>
<sequence>MRTTADTVAEALYDRTGEAAPEPRLDATRRVLDLLGRPDDAFRFIHVTGTNGKTSTSRMSAALLRAHGQRTGLFTSPHLVRFAERIDLGGRPIDDAVLERVYDEVAGALAVVDAELLGDGRRRVTFFEALTAVAYTAFARDGLDTAVVEVGMGGSWDSTNVADGSVAVFTPIALDHVAQLGSTVGEIAATKAGIIKREAVAVTAPQPEEAMRELRRAARARGVPLRRAGRDFTVTSHATTDSTLTIDLTGPFGAVTDARLGLAGRHQAMNAAVAVTAVDAFLGTGRLDPDAVRAALAAADSPGRLQIVSRTPLVVLDAAHNPAGAQSLAAALAECFTGKRFGFVLSVLDDKDARGIVRALAGVAGAFFATASASERAIAAEELARLVAEEAPGIGVRAYERPRAAVDAATAWASGSGSRGVAVTGSITLIGEFAGDADEPGGQ</sequence>
<evidence type="ECO:0000259" key="12">
    <source>
        <dbReference type="Pfam" id="PF08245"/>
    </source>
</evidence>
<dbReference type="EMBL" id="BAAAQY010000003">
    <property type="protein sequence ID" value="GAA2229389.1"/>
    <property type="molecule type" value="Genomic_DNA"/>
</dbReference>